<dbReference type="GO" id="GO:0016491">
    <property type="term" value="F:oxidoreductase activity"/>
    <property type="evidence" value="ECO:0007669"/>
    <property type="project" value="InterPro"/>
</dbReference>
<gene>
    <name evidence="3" type="ORF">FMM08_21350</name>
</gene>
<evidence type="ECO:0000313" key="4">
    <source>
        <dbReference type="Proteomes" id="UP000321234"/>
    </source>
</evidence>
<accession>A0A5C8Z3B2</accession>
<dbReference type="Proteomes" id="UP000321234">
    <property type="component" value="Unassembled WGS sequence"/>
</dbReference>
<protein>
    <submittedName>
        <fullName evidence="3">Nitroreductase family deazaflavin-dependent oxidoreductase</fullName>
    </submittedName>
</protein>
<comment type="caution">
    <text evidence="3">The sequence shown here is derived from an EMBL/GenBank/DDBJ whole genome shotgun (WGS) entry which is preliminary data.</text>
</comment>
<proteinExistence type="inferred from homology"/>
<evidence type="ECO:0000256" key="1">
    <source>
        <dbReference type="ARBA" id="ARBA00008710"/>
    </source>
</evidence>
<keyword evidence="4" id="KW-1185">Reference proteome</keyword>
<dbReference type="NCBIfam" id="TIGR00026">
    <property type="entry name" value="hi_GC_TIGR00026"/>
    <property type="match status" value="1"/>
</dbReference>
<dbReference type="EMBL" id="VKAC01000017">
    <property type="protein sequence ID" value="TXR51804.1"/>
    <property type="molecule type" value="Genomic_DNA"/>
</dbReference>
<dbReference type="GO" id="GO:0070967">
    <property type="term" value="F:coenzyme F420 binding"/>
    <property type="evidence" value="ECO:0007669"/>
    <property type="project" value="TreeGrafter"/>
</dbReference>
<evidence type="ECO:0000256" key="2">
    <source>
        <dbReference type="ARBA" id="ARBA00049106"/>
    </source>
</evidence>
<dbReference type="InterPro" id="IPR012349">
    <property type="entry name" value="Split_barrel_FMN-bd"/>
</dbReference>
<dbReference type="GO" id="GO:0005886">
    <property type="term" value="C:plasma membrane"/>
    <property type="evidence" value="ECO:0007669"/>
    <property type="project" value="TreeGrafter"/>
</dbReference>
<dbReference type="InterPro" id="IPR004378">
    <property type="entry name" value="F420H2_quin_Rdtase"/>
</dbReference>
<reference evidence="3 4" key="1">
    <citation type="submission" date="2019-07" db="EMBL/GenBank/DDBJ databases">
        <title>Quadrisphaera sp. strain DD2A genome sequencing and assembly.</title>
        <authorList>
            <person name="Kim I."/>
        </authorList>
    </citation>
    <scope>NUCLEOTIDE SEQUENCE [LARGE SCALE GENOMIC DNA]</scope>
    <source>
        <strain evidence="3 4">DD2A</strain>
    </source>
</reference>
<comment type="catalytic activity">
    <reaction evidence="2">
        <text>oxidized coenzyme F420-(gamma-L-Glu)(n) + a quinol + H(+) = reduced coenzyme F420-(gamma-L-Glu)(n) + a quinone</text>
        <dbReference type="Rhea" id="RHEA:39663"/>
        <dbReference type="Rhea" id="RHEA-COMP:12939"/>
        <dbReference type="Rhea" id="RHEA-COMP:14378"/>
        <dbReference type="ChEBI" id="CHEBI:15378"/>
        <dbReference type="ChEBI" id="CHEBI:24646"/>
        <dbReference type="ChEBI" id="CHEBI:132124"/>
        <dbReference type="ChEBI" id="CHEBI:133980"/>
        <dbReference type="ChEBI" id="CHEBI:139511"/>
    </reaction>
</comment>
<dbReference type="Gene3D" id="2.30.110.10">
    <property type="entry name" value="Electron Transport, Fmn-binding Protein, Chain A"/>
    <property type="match status" value="1"/>
</dbReference>
<dbReference type="PANTHER" id="PTHR39428">
    <property type="entry name" value="F420H(2)-DEPENDENT QUINONE REDUCTASE RV1261C"/>
    <property type="match status" value="1"/>
</dbReference>
<evidence type="ECO:0000313" key="3">
    <source>
        <dbReference type="EMBL" id="TXR51804.1"/>
    </source>
</evidence>
<sequence length="140" mass="15620">MAEDFNTRVIREFRENEGRVGPPFEGAPMILVHHRGRRTGTEHVAPLVFQQVGEAFAVFASKAGAPTHPEWYANLLASPDTTAEVGAEHRGAEVAVRARELHGEERDTVWEEQKRRSPGFADYEAKAAPRVIPVLLLEPR</sequence>
<organism evidence="3 4">
    <name type="scientific">Quadrisphaera setariae</name>
    <dbReference type="NCBI Taxonomy" id="2593304"/>
    <lineage>
        <taxon>Bacteria</taxon>
        <taxon>Bacillati</taxon>
        <taxon>Actinomycetota</taxon>
        <taxon>Actinomycetes</taxon>
        <taxon>Kineosporiales</taxon>
        <taxon>Kineosporiaceae</taxon>
        <taxon>Quadrisphaera</taxon>
    </lineage>
</organism>
<dbReference type="Pfam" id="PF04075">
    <property type="entry name" value="F420H2_quin_red"/>
    <property type="match status" value="1"/>
</dbReference>
<comment type="similarity">
    <text evidence="1">Belongs to the F420H(2)-dependent quinone reductase family.</text>
</comment>
<dbReference type="OrthoDB" id="8225825at2"/>
<name>A0A5C8Z3B2_9ACTN</name>
<dbReference type="AlphaFoldDB" id="A0A5C8Z3B2"/>
<dbReference type="RefSeq" id="WP_147928365.1">
    <property type="nucleotide sequence ID" value="NZ_VKAC01000017.1"/>
</dbReference>
<dbReference type="PANTHER" id="PTHR39428:SF1">
    <property type="entry name" value="F420H(2)-DEPENDENT QUINONE REDUCTASE RV1261C"/>
    <property type="match status" value="1"/>
</dbReference>